<protein>
    <recommendedName>
        <fullName evidence="2">SnoaL-like domain-containing protein</fullName>
    </recommendedName>
</protein>
<accession>A0ABU0F198</accession>
<evidence type="ECO:0000313" key="4">
    <source>
        <dbReference type="Proteomes" id="UP001229651"/>
    </source>
</evidence>
<evidence type="ECO:0000259" key="2">
    <source>
        <dbReference type="Pfam" id="PF13577"/>
    </source>
</evidence>
<dbReference type="InterPro" id="IPR032710">
    <property type="entry name" value="NTF2-like_dom_sf"/>
</dbReference>
<comment type="caution">
    <text evidence="3">The sequence shown here is derived from an EMBL/GenBank/DDBJ whole genome shotgun (WGS) entry which is preliminary data.</text>
</comment>
<feature type="region of interest" description="Disordered" evidence="1">
    <location>
        <begin position="1"/>
        <end position="20"/>
    </location>
</feature>
<proteinExistence type="predicted"/>
<evidence type="ECO:0000313" key="3">
    <source>
        <dbReference type="EMBL" id="MDQ0381346.1"/>
    </source>
</evidence>
<keyword evidence="4" id="KW-1185">Reference proteome</keyword>
<evidence type="ECO:0000256" key="1">
    <source>
        <dbReference type="SAM" id="MobiDB-lite"/>
    </source>
</evidence>
<organism evidence="3 4">
    <name type="scientific">Amycolatopsis thermophila</name>
    <dbReference type="NCBI Taxonomy" id="206084"/>
    <lineage>
        <taxon>Bacteria</taxon>
        <taxon>Bacillati</taxon>
        <taxon>Actinomycetota</taxon>
        <taxon>Actinomycetes</taxon>
        <taxon>Pseudonocardiales</taxon>
        <taxon>Pseudonocardiaceae</taxon>
        <taxon>Amycolatopsis</taxon>
    </lineage>
</organism>
<name>A0ABU0F198_9PSEU</name>
<dbReference type="InterPro" id="IPR037401">
    <property type="entry name" value="SnoaL-like"/>
</dbReference>
<gene>
    <name evidence="3" type="ORF">FB470_005340</name>
</gene>
<dbReference type="Proteomes" id="UP001229651">
    <property type="component" value="Unassembled WGS sequence"/>
</dbReference>
<sequence>MTAQPQPGWGRATGHVTLPPAEPGGEALDRFLIAERVARYGWAFDERDRSALAACFTPDATWQGLVMGRDPIGPFRGADAIADWLAGFWDSQPDQRRHVFTNVVVGQREPGRATAHAYLVLLSSQDAATRVASAGPYRFDLHRTGGQWLITELRAGFDAPF</sequence>
<feature type="domain" description="SnoaL-like" evidence="2">
    <location>
        <begin position="26"/>
        <end position="154"/>
    </location>
</feature>
<dbReference type="CDD" id="cd00531">
    <property type="entry name" value="NTF2_like"/>
    <property type="match status" value="1"/>
</dbReference>
<reference evidence="3 4" key="1">
    <citation type="submission" date="2023-07" db="EMBL/GenBank/DDBJ databases">
        <title>Sequencing the genomes of 1000 actinobacteria strains.</title>
        <authorList>
            <person name="Klenk H.-P."/>
        </authorList>
    </citation>
    <scope>NUCLEOTIDE SEQUENCE [LARGE SCALE GENOMIC DNA]</scope>
    <source>
        <strain evidence="3 4">DSM 45805</strain>
    </source>
</reference>
<dbReference type="EMBL" id="JAUSUT010000001">
    <property type="protein sequence ID" value="MDQ0381346.1"/>
    <property type="molecule type" value="Genomic_DNA"/>
</dbReference>
<dbReference type="Pfam" id="PF13577">
    <property type="entry name" value="SnoaL_4"/>
    <property type="match status" value="1"/>
</dbReference>
<dbReference type="SUPFAM" id="SSF54427">
    <property type="entry name" value="NTF2-like"/>
    <property type="match status" value="1"/>
</dbReference>
<dbReference type="RefSeq" id="WP_306995951.1">
    <property type="nucleotide sequence ID" value="NZ_JAUSUT010000001.1"/>
</dbReference>
<dbReference type="Gene3D" id="3.10.450.50">
    <property type="match status" value="1"/>
</dbReference>